<dbReference type="OrthoDB" id="10255013at2759"/>
<comment type="similarity">
    <text evidence="2">Belongs to the syntaxin family.</text>
</comment>
<keyword evidence="8" id="KW-0175">Coiled coil</keyword>
<dbReference type="Pfam" id="PF00804">
    <property type="entry name" value="Syntaxin"/>
    <property type="match status" value="1"/>
</dbReference>
<keyword evidence="12" id="KW-1185">Reference proteome</keyword>
<evidence type="ECO:0000256" key="4">
    <source>
        <dbReference type="ARBA" id="ARBA00022692"/>
    </source>
</evidence>
<dbReference type="Gene3D" id="1.20.58.70">
    <property type="match status" value="1"/>
</dbReference>
<keyword evidence="7 9" id="KW-0472">Membrane</keyword>
<dbReference type="CDD" id="cd15848">
    <property type="entry name" value="SNARE_syntaxin1-like"/>
    <property type="match status" value="1"/>
</dbReference>
<name>A0A2I0AXQ4_9ASPA</name>
<protein>
    <submittedName>
        <fullName evidence="11">Syntaxin-131</fullName>
    </submittedName>
</protein>
<dbReference type="Pfam" id="PF05739">
    <property type="entry name" value="SNARE"/>
    <property type="match status" value="1"/>
</dbReference>
<feature type="coiled-coil region" evidence="8">
    <location>
        <begin position="53"/>
        <end position="113"/>
    </location>
</feature>
<dbReference type="PROSITE" id="PS50192">
    <property type="entry name" value="T_SNARE"/>
    <property type="match status" value="1"/>
</dbReference>
<dbReference type="PANTHER" id="PTHR19957">
    <property type="entry name" value="SYNTAXIN"/>
    <property type="match status" value="1"/>
</dbReference>
<evidence type="ECO:0000256" key="7">
    <source>
        <dbReference type="ARBA" id="ARBA00023136"/>
    </source>
</evidence>
<feature type="domain" description="T-SNARE coiled-coil homology" evidence="10">
    <location>
        <begin position="90"/>
        <end position="152"/>
    </location>
</feature>
<comment type="subcellular location">
    <subcellularLocation>
        <location evidence="1">Cell membrane</location>
        <topology evidence="1">Single-pass type IV membrane protein</topology>
    </subcellularLocation>
</comment>
<dbReference type="GO" id="GO:0006887">
    <property type="term" value="P:exocytosis"/>
    <property type="evidence" value="ECO:0007669"/>
    <property type="project" value="TreeGrafter"/>
</dbReference>
<evidence type="ECO:0000256" key="6">
    <source>
        <dbReference type="ARBA" id="ARBA00022989"/>
    </source>
</evidence>
<dbReference type="Gene3D" id="1.20.5.110">
    <property type="match status" value="1"/>
</dbReference>
<gene>
    <name evidence="11" type="primary">SYP131</name>
    <name evidence="11" type="ORF">AXF42_Ash008373</name>
</gene>
<evidence type="ECO:0000259" key="10">
    <source>
        <dbReference type="PROSITE" id="PS50192"/>
    </source>
</evidence>
<keyword evidence="3" id="KW-0813">Transport</keyword>
<reference evidence="11 12" key="1">
    <citation type="journal article" date="2017" name="Nature">
        <title>The Apostasia genome and the evolution of orchids.</title>
        <authorList>
            <person name="Zhang G.Q."/>
            <person name="Liu K.W."/>
            <person name="Li Z."/>
            <person name="Lohaus R."/>
            <person name="Hsiao Y.Y."/>
            <person name="Niu S.C."/>
            <person name="Wang J.Y."/>
            <person name="Lin Y.C."/>
            <person name="Xu Q."/>
            <person name="Chen L.J."/>
            <person name="Yoshida K."/>
            <person name="Fujiwara S."/>
            <person name="Wang Z.W."/>
            <person name="Zhang Y.Q."/>
            <person name="Mitsuda N."/>
            <person name="Wang M."/>
            <person name="Liu G.H."/>
            <person name="Pecoraro L."/>
            <person name="Huang H.X."/>
            <person name="Xiao X.J."/>
            <person name="Lin M."/>
            <person name="Wu X.Y."/>
            <person name="Wu W.L."/>
            <person name="Chen Y.Y."/>
            <person name="Chang S.B."/>
            <person name="Sakamoto S."/>
            <person name="Ohme-Takagi M."/>
            <person name="Yagi M."/>
            <person name="Zeng S.J."/>
            <person name="Shen C.Y."/>
            <person name="Yeh C.M."/>
            <person name="Luo Y.B."/>
            <person name="Tsai W.C."/>
            <person name="Van de Peer Y."/>
            <person name="Liu Z.J."/>
        </authorList>
    </citation>
    <scope>NUCLEOTIDE SEQUENCE [LARGE SCALE GENOMIC DNA]</scope>
    <source>
        <strain evidence="12">cv. Shenzhen</strain>
        <tissue evidence="11">Stem</tissue>
    </source>
</reference>
<evidence type="ECO:0000313" key="12">
    <source>
        <dbReference type="Proteomes" id="UP000236161"/>
    </source>
</evidence>
<evidence type="ECO:0000313" key="11">
    <source>
        <dbReference type="EMBL" id="PKA60314.1"/>
    </source>
</evidence>
<evidence type="ECO:0000256" key="2">
    <source>
        <dbReference type="ARBA" id="ARBA00009063"/>
    </source>
</evidence>
<evidence type="ECO:0000256" key="9">
    <source>
        <dbReference type="SAM" id="Phobius"/>
    </source>
</evidence>
<sequence>MEKDIEEIKKIAIKVKTSLEELDKENMANRMKNNCEKGTAVDRSRTAMTVALKKKLKERISEFQTLRQNIQEEQREAVERKIYTQIVDTLAEIRERRDAVIELEKKLIDLQQMFTDMAVLVELHGDFLNDIETQVVNSVDHVQKATAALQEAKKLQKNTRKYVCFALILLLIIIIVALSAVFRHAKSSA</sequence>
<evidence type="ECO:0000256" key="5">
    <source>
        <dbReference type="ARBA" id="ARBA00022927"/>
    </source>
</evidence>
<dbReference type="InterPro" id="IPR010989">
    <property type="entry name" value="SNARE"/>
</dbReference>
<dbReference type="GO" id="GO:0048278">
    <property type="term" value="P:vesicle docking"/>
    <property type="evidence" value="ECO:0007669"/>
    <property type="project" value="TreeGrafter"/>
</dbReference>
<dbReference type="AlphaFoldDB" id="A0A2I0AXQ4"/>
<proteinExistence type="inferred from homology"/>
<dbReference type="GO" id="GO:0006906">
    <property type="term" value="P:vesicle fusion"/>
    <property type="evidence" value="ECO:0007669"/>
    <property type="project" value="TreeGrafter"/>
</dbReference>
<dbReference type="STRING" id="1088818.A0A2I0AXQ4"/>
<dbReference type="GO" id="GO:0005886">
    <property type="term" value="C:plasma membrane"/>
    <property type="evidence" value="ECO:0007669"/>
    <property type="project" value="UniProtKB-SubCell"/>
</dbReference>
<dbReference type="GO" id="GO:0000149">
    <property type="term" value="F:SNARE binding"/>
    <property type="evidence" value="ECO:0007669"/>
    <property type="project" value="TreeGrafter"/>
</dbReference>
<dbReference type="GO" id="GO:0005484">
    <property type="term" value="F:SNAP receptor activity"/>
    <property type="evidence" value="ECO:0007669"/>
    <property type="project" value="TreeGrafter"/>
</dbReference>
<organism evidence="11 12">
    <name type="scientific">Apostasia shenzhenica</name>
    <dbReference type="NCBI Taxonomy" id="1088818"/>
    <lineage>
        <taxon>Eukaryota</taxon>
        <taxon>Viridiplantae</taxon>
        <taxon>Streptophyta</taxon>
        <taxon>Embryophyta</taxon>
        <taxon>Tracheophyta</taxon>
        <taxon>Spermatophyta</taxon>
        <taxon>Magnoliopsida</taxon>
        <taxon>Liliopsida</taxon>
        <taxon>Asparagales</taxon>
        <taxon>Orchidaceae</taxon>
        <taxon>Apostasioideae</taxon>
        <taxon>Apostasia</taxon>
    </lineage>
</organism>
<dbReference type="PANTHER" id="PTHR19957:SF307">
    <property type="entry name" value="PROTEIN SSO1-RELATED"/>
    <property type="match status" value="1"/>
</dbReference>
<dbReference type="GO" id="GO:0031201">
    <property type="term" value="C:SNARE complex"/>
    <property type="evidence" value="ECO:0007669"/>
    <property type="project" value="TreeGrafter"/>
</dbReference>
<accession>A0A2I0AXQ4</accession>
<dbReference type="InterPro" id="IPR000727">
    <property type="entry name" value="T_SNARE_dom"/>
</dbReference>
<dbReference type="EMBL" id="KZ451939">
    <property type="protein sequence ID" value="PKA60314.1"/>
    <property type="molecule type" value="Genomic_DNA"/>
</dbReference>
<keyword evidence="5" id="KW-0653">Protein transport</keyword>
<keyword evidence="4 9" id="KW-0812">Transmembrane</keyword>
<dbReference type="InterPro" id="IPR006011">
    <property type="entry name" value="Syntaxin_N"/>
</dbReference>
<dbReference type="Proteomes" id="UP000236161">
    <property type="component" value="Unassembled WGS sequence"/>
</dbReference>
<dbReference type="SUPFAM" id="SSF47661">
    <property type="entry name" value="t-snare proteins"/>
    <property type="match status" value="1"/>
</dbReference>
<dbReference type="SMART" id="SM00397">
    <property type="entry name" value="t_SNARE"/>
    <property type="match status" value="1"/>
</dbReference>
<keyword evidence="6 9" id="KW-1133">Transmembrane helix</keyword>
<evidence type="ECO:0000256" key="8">
    <source>
        <dbReference type="SAM" id="Coils"/>
    </source>
</evidence>
<dbReference type="GO" id="GO:0006886">
    <property type="term" value="P:intracellular protein transport"/>
    <property type="evidence" value="ECO:0007669"/>
    <property type="project" value="TreeGrafter"/>
</dbReference>
<dbReference type="FunFam" id="1.20.5.110:FF:000008">
    <property type="entry name" value="Syntaxin 132"/>
    <property type="match status" value="1"/>
</dbReference>
<feature type="transmembrane region" description="Helical" evidence="9">
    <location>
        <begin position="162"/>
        <end position="182"/>
    </location>
</feature>
<evidence type="ECO:0000256" key="1">
    <source>
        <dbReference type="ARBA" id="ARBA00004521"/>
    </source>
</evidence>
<dbReference type="GO" id="GO:0012505">
    <property type="term" value="C:endomembrane system"/>
    <property type="evidence" value="ECO:0007669"/>
    <property type="project" value="TreeGrafter"/>
</dbReference>
<dbReference type="InterPro" id="IPR045242">
    <property type="entry name" value="Syntaxin"/>
</dbReference>
<evidence type="ECO:0000256" key="3">
    <source>
        <dbReference type="ARBA" id="ARBA00022448"/>
    </source>
</evidence>